<evidence type="ECO:0000256" key="1">
    <source>
        <dbReference type="ARBA" id="ARBA00022679"/>
    </source>
</evidence>
<comment type="caution">
    <text evidence="4">The sequence shown here is derived from an EMBL/GenBank/DDBJ whole genome shotgun (WGS) entry which is preliminary data.</text>
</comment>
<dbReference type="InterPro" id="IPR011611">
    <property type="entry name" value="PfkB_dom"/>
</dbReference>
<dbReference type="InterPro" id="IPR052562">
    <property type="entry name" value="Ketohexokinase-related"/>
</dbReference>
<dbReference type="AlphaFoldDB" id="A0A2V5L6W2"/>
<evidence type="ECO:0000256" key="2">
    <source>
        <dbReference type="ARBA" id="ARBA00022777"/>
    </source>
</evidence>
<keyword evidence="5" id="KW-1185">Reference proteome</keyword>
<dbReference type="SUPFAM" id="SSF53613">
    <property type="entry name" value="Ribokinase-like"/>
    <property type="match status" value="1"/>
</dbReference>
<dbReference type="PROSITE" id="PS00584">
    <property type="entry name" value="PFKB_KINASES_2"/>
    <property type="match status" value="1"/>
</dbReference>
<feature type="domain" description="Carbohydrate kinase PfkB" evidence="3">
    <location>
        <begin position="15"/>
        <end position="167"/>
    </location>
</feature>
<dbReference type="Gene3D" id="3.40.1190.20">
    <property type="match status" value="1"/>
</dbReference>
<accession>A0A2V5L6W2</accession>
<sequence length="319" mass="33726">MAPDRPAGRPQGIFVGLSTLDIIQRVREFPGRNAKATALRQDVAGGGPALNAAVVFSRLGGKATLVTRLGHGSISTVIREDLQSRGVNVADLAGAQYQPAVSTITIDDGTGDRQIVSTDALGQKGNLAHSLPPHDREIRAVLDSLGRADVIHLDGHHPDLTLAAARWGNDLGIPRVVDAGRWKQVMAELVPLSTDVICSSDFAVPDGHGGPLPWILDQGAELAAVTNGPFPVQWKTRLGEGSVDVEQFHAVDTLGAGDFFHGAYSFARAFHTIAGRGPDPAASLRFAGHIAALKCASPGTREWLDSLAGEWPPDHLRTE</sequence>
<protein>
    <submittedName>
        <fullName evidence="4">Kinase</fullName>
    </submittedName>
</protein>
<dbReference type="Pfam" id="PF00294">
    <property type="entry name" value="PfkB"/>
    <property type="match status" value="2"/>
</dbReference>
<keyword evidence="2 4" id="KW-0418">Kinase</keyword>
<dbReference type="OrthoDB" id="9795789at2"/>
<dbReference type="Proteomes" id="UP000247832">
    <property type="component" value="Unassembled WGS sequence"/>
</dbReference>
<dbReference type="RefSeq" id="WP_110501630.1">
    <property type="nucleotide sequence ID" value="NZ_QJVD01000015.1"/>
</dbReference>
<proteinExistence type="predicted"/>
<dbReference type="PANTHER" id="PTHR42774:SF3">
    <property type="entry name" value="KETOHEXOKINASE"/>
    <property type="match status" value="1"/>
</dbReference>
<dbReference type="InterPro" id="IPR029056">
    <property type="entry name" value="Ribokinase-like"/>
</dbReference>
<keyword evidence="1" id="KW-0808">Transferase</keyword>
<dbReference type="PANTHER" id="PTHR42774">
    <property type="entry name" value="PHOSPHOTRANSFERASE SYSTEM TRANSPORT PROTEIN"/>
    <property type="match status" value="1"/>
</dbReference>
<evidence type="ECO:0000313" key="5">
    <source>
        <dbReference type="Proteomes" id="UP000247832"/>
    </source>
</evidence>
<dbReference type="InterPro" id="IPR002173">
    <property type="entry name" value="Carboh/pur_kinase_PfkB_CS"/>
</dbReference>
<organism evidence="4 5">
    <name type="scientific">Arthrobacter livingstonensis</name>
    <dbReference type="NCBI Taxonomy" id="670078"/>
    <lineage>
        <taxon>Bacteria</taxon>
        <taxon>Bacillati</taxon>
        <taxon>Actinomycetota</taxon>
        <taxon>Actinomycetes</taxon>
        <taxon>Micrococcales</taxon>
        <taxon>Micrococcaceae</taxon>
        <taxon>Arthrobacter</taxon>
    </lineage>
</organism>
<reference evidence="4 5" key="1">
    <citation type="submission" date="2018-05" db="EMBL/GenBank/DDBJ databases">
        <title>Genetic diversity of glacier-inhabiting Cryobacterium bacteria in China and description of Cryobacterium mengkeensis sp. nov. and Arthrobacter glacialis sp. nov.</title>
        <authorList>
            <person name="Liu Q."/>
            <person name="Xin Y.-H."/>
        </authorList>
    </citation>
    <scope>NUCLEOTIDE SEQUENCE [LARGE SCALE GENOMIC DNA]</scope>
    <source>
        <strain evidence="4 5">LI2</strain>
    </source>
</reference>
<evidence type="ECO:0000259" key="3">
    <source>
        <dbReference type="Pfam" id="PF00294"/>
    </source>
</evidence>
<gene>
    <name evidence="4" type="ORF">CVV68_14030</name>
</gene>
<evidence type="ECO:0000313" key="4">
    <source>
        <dbReference type="EMBL" id="PYI66412.1"/>
    </source>
</evidence>
<dbReference type="GO" id="GO:0016301">
    <property type="term" value="F:kinase activity"/>
    <property type="evidence" value="ECO:0007669"/>
    <property type="project" value="UniProtKB-KW"/>
</dbReference>
<dbReference type="EMBL" id="QJVD01000015">
    <property type="protein sequence ID" value="PYI66412.1"/>
    <property type="molecule type" value="Genomic_DNA"/>
</dbReference>
<name>A0A2V5L6W2_9MICC</name>
<feature type="domain" description="Carbohydrate kinase PfkB" evidence="3">
    <location>
        <begin position="213"/>
        <end position="302"/>
    </location>
</feature>